<dbReference type="InterPro" id="IPR011608">
    <property type="entry name" value="PRD"/>
</dbReference>
<dbReference type="EMBL" id="VUMN01000008">
    <property type="protein sequence ID" value="MSS58260.1"/>
    <property type="molecule type" value="Genomic_DNA"/>
</dbReference>
<dbReference type="GO" id="GO:0016301">
    <property type="term" value="F:kinase activity"/>
    <property type="evidence" value="ECO:0007669"/>
    <property type="project" value="UniProtKB-KW"/>
</dbReference>
<evidence type="ECO:0000256" key="9">
    <source>
        <dbReference type="ARBA" id="ARBA00037387"/>
    </source>
</evidence>
<evidence type="ECO:0000256" key="6">
    <source>
        <dbReference type="ARBA" id="ARBA00022683"/>
    </source>
</evidence>
<dbReference type="InterPro" id="IPR051351">
    <property type="entry name" value="Ascorbate-PTS_EIIA_comp"/>
</dbReference>
<evidence type="ECO:0000256" key="11">
    <source>
        <dbReference type="ARBA" id="ARBA00042072"/>
    </source>
</evidence>
<feature type="domain" description="PRD" evidence="14">
    <location>
        <begin position="288"/>
        <end position="395"/>
    </location>
</feature>
<evidence type="ECO:0000313" key="16">
    <source>
        <dbReference type="Proteomes" id="UP000461880"/>
    </source>
</evidence>
<organism evidence="15 16">
    <name type="scientific">Stecheria intestinalis</name>
    <dbReference type="NCBI Taxonomy" id="2606630"/>
    <lineage>
        <taxon>Bacteria</taxon>
        <taxon>Bacillati</taxon>
        <taxon>Bacillota</taxon>
        <taxon>Erysipelotrichia</taxon>
        <taxon>Erysipelotrichales</taxon>
        <taxon>Erysipelotrichaceae</taxon>
        <taxon>Stecheria</taxon>
    </lineage>
</organism>
<dbReference type="PROSITE" id="PS51094">
    <property type="entry name" value="PTS_EIIA_TYPE_2"/>
    <property type="match status" value="1"/>
</dbReference>
<keyword evidence="7" id="KW-0418">Kinase</keyword>
<name>A0A7X2NRT6_9FIRM</name>
<dbReference type="Gene3D" id="1.10.1790.10">
    <property type="entry name" value="PRD domain"/>
    <property type="match status" value="1"/>
</dbReference>
<dbReference type="InterPro" id="IPR016152">
    <property type="entry name" value="PTrfase/Anion_transptr"/>
</dbReference>
<feature type="domain" description="PTS EIIB type-2" evidence="13">
    <location>
        <begin position="400"/>
        <end position="490"/>
    </location>
</feature>
<evidence type="ECO:0000259" key="12">
    <source>
        <dbReference type="PROSITE" id="PS51094"/>
    </source>
</evidence>
<keyword evidence="5" id="KW-0808">Transferase</keyword>
<gene>
    <name evidence="15" type="ORF">FYJ51_05000</name>
</gene>
<dbReference type="PANTHER" id="PTHR36203:SF1">
    <property type="entry name" value="ASCORBATE-SPECIFIC PTS SYSTEM EIIA COMPONENT"/>
    <property type="match status" value="1"/>
</dbReference>
<dbReference type="PROSITE" id="PS51372">
    <property type="entry name" value="PRD_2"/>
    <property type="match status" value="1"/>
</dbReference>
<evidence type="ECO:0000313" key="15">
    <source>
        <dbReference type="EMBL" id="MSS58260.1"/>
    </source>
</evidence>
<keyword evidence="16" id="KW-1185">Reference proteome</keyword>
<evidence type="ECO:0000256" key="10">
    <source>
        <dbReference type="ARBA" id="ARBA00041175"/>
    </source>
</evidence>
<comment type="subcellular location">
    <subcellularLocation>
        <location evidence="1">Cytoplasm</location>
    </subcellularLocation>
</comment>
<comment type="function">
    <text evidence="9">The phosphoenolpyruvate-dependent sugar phosphotransferase system (sugar PTS), a major carbohydrate active transport system, catalyzes the phosphorylation of incoming sugar substrates concomitantly with their translocation across the cell membrane. The enzyme II UlaABC PTS system is involved in ascorbate transport.</text>
</comment>
<accession>A0A7X2NRT6</accession>
<dbReference type="SUPFAM" id="SSF52794">
    <property type="entry name" value="PTS system IIB component-like"/>
    <property type="match status" value="1"/>
</dbReference>
<dbReference type="InterPro" id="IPR013011">
    <property type="entry name" value="PTS_EIIB_2"/>
</dbReference>
<dbReference type="Gene3D" id="3.40.50.2300">
    <property type="match status" value="1"/>
</dbReference>
<dbReference type="InterPro" id="IPR007737">
    <property type="entry name" value="Mga_HTH"/>
</dbReference>
<dbReference type="PROSITE" id="PS51099">
    <property type="entry name" value="PTS_EIIB_TYPE_2"/>
    <property type="match status" value="1"/>
</dbReference>
<dbReference type="InterPro" id="IPR002178">
    <property type="entry name" value="PTS_EIIA_type-2_dom"/>
</dbReference>
<keyword evidence="4" id="KW-0597">Phosphoprotein</keyword>
<dbReference type="Gene3D" id="3.40.930.10">
    <property type="entry name" value="Mannitol-specific EII, Chain A"/>
    <property type="match status" value="1"/>
</dbReference>
<evidence type="ECO:0000256" key="5">
    <source>
        <dbReference type="ARBA" id="ARBA00022679"/>
    </source>
</evidence>
<dbReference type="InterPro" id="IPR036634">
    <property type="entry name" value="PRD_sf"/>
</dbReference>
<dbReference type="Pfam" id="PF00359">
    <property type="entry name" value="PTS_EIIA_2"/>
    <property type="match status" value="1"/>
</dbReference>
<evidence type="ECO:0000256" key="7">
    <source>
        <dbReference type="ARBA" id="ARBA00022777"/>
    </source>
</evidence>
<evidence type="ECO:0000256" key="1">
    <source>
        <dbReference type="ARBA" id="ARBA00004496"/>
    </source>
</evidence>
<keyword evidence="8" id="KW-0010">Activator</keyword>
<evidence type="ECO:0000259" key="14">
    <source>
        <dbReference type="PROSITE" id="PS51372"/>
    </source>
</evidence>
<dbReference type="RefSeq" id="WP_154503958.1">
    <property type="nucleotide sequence ID" value="NZ_VUMN01000008.1"/>
</dbReference>
<dbReference type="GO" id="GO:0005737">
    <property type="term" value="C:cytoplasm"/>
    <property type="evidence" value="ECO:0007669"/>
    <property type="project" value="UniProtKB-SubCell"/>
</dbReference>
<feature type="domain" description="PTS EIIA type-2" evidence="12">
    <location>
        <begin position="544"/>
        <end position="687"/>
    </location>
</feature>
<protein>
    <recommendedName>
        <fullName evidence="10">Ascorbate-specific PTS system EIIA component</fullName>
    </recommendedName>
    <alternativeName>
        <fullName evidence="11">Ascorbate-specific phosphotransferase enzyme IIA component</fullName>
    </alternativeName>
</protein>
<evidence type="ECO:0000256" key="3">
    <source>
        <dbReference type="ARBA" id="ARBA00022490"/>
    </source>
</evidence>
<evidence type="ECO:0000259" key="13">
    <source>
        <dbReference type="PROSITE" id="PS51099"/>
    </source>
</evidence>
<dbReference type="Pfam" id="PF00874">
    <property type="entry name" value="PRD"/>
    <property type="match status" value="1"/>
</dbReference>
<keyword evidence="2" id="KW-0813">Transport</keyword>
<dbReference type="AlphaFoldDB" id="A0A7X2NRT6"/>
<dbReference type="GO" id="GO:0008982">
    <property type="term" value="F:protein-N(PI)-phosphohistidine-sugar phosphotransferase activity"/>
    <property type="evidence" value="ECO:0007669"/>
    <property type="project" value="InterPro"/>
</dbReference>
<dbReference type="PANTHER" id="PTHR36203">
    <property type="entry name" value="ASCORBATE-SPECIFIC PTS SYSTEM EIIA COMPONENT"/>
    <property type="match status" value="1"/>
</dbReference>
<evidence type="ECO:0000256" key="4">
    <source>
        <dbReference type="ARBA" id="ARBA00022553"/>
    </source>
</evidence>
<dbReference type="Proteomes" id="UP000461880">
    <property type="component" value="Unassembled WGS sequence"/>
</dbReference>
<evidence type="ECO:0000256" key="8">
    <source>
        <dbReference type="ARBA" id="ARBA00023159"/>
    </source>
</evidence>
<sequence>MDSDTFTTIRSLLRTPGITVHDLESSGLTKRQIKYRISKINAILKPMNIPTISIRQENELIIHDDTREVLRKIMKEAKSMERFSFNKEERYAYMFLLLFLNLEYVSLNDFMDRLRTSKSTTLMDLKTMSSDLSKNDITLEYNRTRGYYLGGTEMNIRRFMMRTIIYYRYASVFDTLIDDYHLDLYEYSNLVIQELAERHHIQFVEDRLFEFIYIFTFLKARISNGASAASEIENMPNIDMMHSTKEYAFTQELLENYKNTDQIKPADIKYISSWVLGISYGDLSEQTQDKAYISSLVAKIMNRFELLSGAHYSNQEEIFTQLYSHFRPAYYRLLFRLPIYNPLTEKVREEYQDLYELVFETMKPYESLFGGEIPADEIAYLTMHFAAIYAGKKATGIVQKNALVICSNGVGSSAILYNELRNMFPDMNFLPPIESRQFRDVDVPVDIIFATRYAELDDTDIPIVRVNPVMSAEEQYQTIHNVHLQLNMPEPGRPSVENVMNIIRQHADIRNEEKLTAELSAYFTQVEENPKHTVVPPESLHLEDIVRTDLIRLHESASDWEEAIRHAYQPLLEDHFITENYIEATVAALKKNRAYIVIAPHVALSHSKPEDGALSISMGIYAMDFGIDFGNPENDPVRYIFSLSATDNSSHLVCMSELLGMLNTPAFFHLLDTTHDPEEVLDFIKANRKSSSEPN</sequence>
<proteinExistence type="predicted"/>
<reference evidence="15 16" key="1">
    <citation type="submission" date="2019-08" db="EMBL/GenBank/DDBJ databases">
        <title>In-depth cultivation of the pig gut microbiome towards novel bacterial diversity and tailored functional studies.</title>
        <authorList>
            <person name="Wylensek D."/>
            <person name="Hitch T.C.A."/>
            <person name="Clavel T."/>
        </authorList>
    </citation>
    <scope>NUCLEOTIDE SEQUENCE [LARGE SCALE GENOMIC DNA]</scope>
    <source>
        <strain evidence="15 16">Oil+RF-744-GAM-WT-6</strain>
    </source>
</reference>
<dbReference type="CDD" id="cd05568">
    <property type="entry name" value="PTS_IIB_bgl_like"/>
    <property type="match status" value="1"/>
</dbReference>
<dbReference type="Pfam" id="PF05043">
    <property type="entry name" value="Mga"/>
    <property type="match status" value="1"/>
</dbReference>
<dbReference type="SUPFAM" id="SSF63520">
    <property type="entry name" value="PTS-regulatory domain, PRD"/>
    <property type="match status" value="1"/>
</dbReference>
<dbReference type="GO" id="GO:0009401">
    <property type="term" value="P:phosphoenolpyruvate-dependent sugar phosphotransferase system"/>
    <property type="evidence" value="ECO:0007669"/>
    <property type="project" value="UniProtKB-KW"/>
</dbReference>
<evidence type="ECO:0000256" key="2">
    <source>
        <dbReference type="ARBA" id="ARBA00022448"/>
    </source>
</evidence>
<dbReference type="GO" id="GO:0006355">
    <property type="term" value="P:regulation of DNA-templated transcription"/>
    <property type="evidence" value="ECO:0007669"/>
    <property type="project" value="InterPro"/>
</dbReference>
<comment type="caution">
    <text evidence="15">The sequence shown here is derived from an EMBL/GenBank/DDBJ whole genome shotgun (WGS) entry which is preliminary data.</text>
</comment>
<keyword evidence="6" id="KW-0598">Phosphotransferase system</keyword>
<dbReference type="InterPro" id="IPR036095">
    <property type="entry name" value="PTS_EIIB-like_sf"/>
</dbReference>
<dbReference type="SUPFAM" id="SSF55804">
    <property type="entry name" value="Phoshotransferase/anion transport protein"/>
    <property type="match status" value="1"/>
</dbReference>
<keyword evidence="3" id="KW-0963">Cytoplasm</keyword>